<evidence type="ECO:0000313" key="5">
    <source>
        <dbReference type="WBParaSite" id="PSU_v2.g10795.t1"/>
    </source>
</evidence>
<dbReference type="AlphaFoldDB" id="A0A914XW86"/>
<feature type="domain" description="ShKT" evidence="3">
    <location>
        <begin position="54"/>
        <end position="90"/>
    </location>
</feature>
<keyword evidence="2" id="KW-0732">Signal</keyword>
<organism evidence="4 5">
    <name type="scientific">Panagrolaimus superbus</name>
    <dbReference type="NCBI Taxonomy" id="310955"/>
    <lineage>
        <taxon>Eukaryota</taxon>
        <taxon>Metazoa</taxon>
        <taxon>Ecdysozoa</taxon>
        <taxon>Nematoda</taxon>
        <taxon>Chromadorea</taxon>
        <taxon>Rhabditida</taxon>
        <taxon>Tylenchina</taxon>
        <taxon>Panagrolaimomorpha</taxon>
        <taxon>Panagrolaimoidea</taxon>
        <taxon>Panagrolaimidae</taxon>
        <taxon>Panagrolaimus</taxon>
    </lineage>
</organism>
<dbReference type="Proteomes" id="UP000887577">
    <property type="component" value="Unplaced"/>
</dbReference>
<feature type="signal peptide" evidence="2">
    <location>
        <begin position="1"/>
        <end position="19"/>
    </location>
</feature>
<proteinExistence type="predicted"/>
<keyword evidence="4" id="KW-1185">Reference proteome</keyword>
<dbReference type="WBParaSite" id="PSU_v2.g10795.t1">
    <property type="protein sequence ID" value="PSU_v2.g10795.t1"/>
    <property type="gene ID" value="PSU_v2.g10795"/>
</dbReference>
<comment type="caution">
    <text evidence="1">Lacks conserved residue(s) required for the propagation of feature annotation.</text>
</comment>
<accession>A0A914XW86</accession>
<sequence length="125" mass="12716">MFGKIIILSLALFAGSSYAQTCLNITGPCIGGQCLEGGSCISDVCCTTDAAQNCDNVLDDSFCTSQVAKCTDPTLKDAMSKQCPKTCKTCPAAGGSNTTAAPGSPGAACADKMHISATILYTMIL</sequence>
<name>A0A914XW86_9BILA</name>
<evidence type="ECO:0000256" key="1">
    <source>
        <dbReference type="PROSITE-ProRule" id="PRU01005"/>
    </source>
</evidence>
<dbReference type="InterPro" id="IPR003582">
    <property type="entry name" value="ShKT_dom"/>
</dbReference>
<evidence type="ECO:0000259" key="3">
    <source>
        <dbReference type="PROSITE" id="PS51670"/>
    </source>
</evidence>
<protein>
    <submittedName>
        <fullName evidence="5">ShKT domain-containing protein</fullName>
    </submittedName>
</protein>
<dbReference type="PROSITE" id="PS51670">
    <property type="entry name" value="SHKT"/>
    <property type="match status" value="1"/>
</dbReference>
<dbReference type="Pfam" id="PF01549">
    <property type="entry name" value="ShK"/>
    <property type="match status" value="1"/>
</dbReference>
<feature type="chain" id="PRO_5037310128" evidence="2">
    <location>
        <begin position="20"/>
        <end position="125"/>
    </location>
</feature>
<evidence type="ECO:0000313" key="4">
    <source>
        <dbReference type="Proteomes" id="UP000887577"/>
    </source>
</evidence>
<reference evidence="5" key="1">
    <citation type="submission" date="2022-11" db="UniProtKB">
        <authorList>
            <consortium name="WormBaseParasite"/>
        </authorList>
    </citation>
    <scope>IDENTIFICATION</scope>
</reference>
<evidence type="ECO:0000256" key="2">
    <source>
        <dbReference type="SAM" id="SignalP"/>
    </source>
</evidence>